<dbReference type="EMBL" id="CP000283">
    <property type="protein sequence ID" value="ABE39408.1"/>
    <property type="molecule type" value="Genomic_DNA"/>
</dbReference>
<feature type="compositionally biased region" description="Polar residues" evidence="1">
    <location>
        <begin position="333"/>
        <end position="342"/>
    </location>
</feature>
<reference evidence="2 3" key="1">
    <citation type="submission" date="2006-03" db="EMBL/GenBank/DDBJ databases">
        <title>Complete sequence of Rhodopseudomonas palustris BisB5.</title>
        <authorList>
            <consortium name="US DOE Joint Genome Institute"/>
            <person name="Copeland A."/>
            <person name="Lucas S."/>
            <person name="Lapidus A."/>
            <person name="Barry K."/>
            <person name="Detter J.C."/>
            <person name="Glavina del Rio T."/>
            <person name="Hammon N."/>
            <person name="Israni S."/>
            <person name="Dalin E."/>
            <person name="Tice H."/>
            <person name="Pitluck S."/>
            <person name="Chain P."/>
            <person name="Malfatti S."/>
            <person name="Shin M."/>
            <person name="Vergez L."/>
            <person name="Schmutz J."/>
            <person name="Larimer F."/>
            <person name="Land M."/>
            <person name="Hauser L."/>
            <person name="Pelletier D.A."/>
            <person name="Kyrpides N."/>
            <person name="Lykidis A."/>
            <person name="Oda Y."/>
            <person name="Harwood C.S."/>
            <person name="Richardson P."/>
        </authorList>
    </citation>
    <scope>NUCLEOTIDE SEQUENCE [LARGE SCALE GENOMIC DNA]</scope>
    <source>
        <strain evidence="2 3">BisB5</strain>
    </source>
</reference>
<dbReference type="BioCyc" id="RPAL316057:RPD_RS22570-MONOMER"/>
<dbReference type="Proteomes" id="UP000001818">
    <property type="component" value="Chromosome"/>
</dbReference>
<evidence type="ECO:0000313" key="3">
    <source>
        <dbReference type="Proteomes" id="UP000001818"/>
    </source>
</evidence>
<feature type="compositionally biased region" description="Basic residues" evidence="1">
    <location>
        <begin position="361"/>
        <end position="371"/>
    </location>
</feature>
<name>Q138T1_RHOPS</name>
<proteinExistence type="predicted"/>
<feature type="region of interest" description="Disordered" evidence="1">
    <location>
        <begin position="306"/>
        <end position="371"/>
    </location>
</feature>
<sequence length="371" mass="40723">MWRFAPRPWASRRADASNPSDIALATQARPGDDMGWAWLSWLFSGKRRLVPAAGLRSAVTEDNSALAEDWGRGFAAPVRPTTQTTRTLPPAASSAQSRRPPGPRGKWYAKNGTTRTAGPFETETEGQGGDGQRRRRRCRAVGRAERRLERSAADRRCRAGGHARHRGLIDAAGSGRRHGARRSGELRQRRELRVLCRLTRFRVRHHRHGGDGSDVAPRHCLCGCLSGAAPRLSGQASRSGLGVAARRGIQRRAVGGRSPCAYCGGAFNPGYDHIPSDEVPAEIIRATCETAVRELAAPSSLMQDLERGGAISRSRSARYRSPKPAAHGLAPPTRSSKPSRLQYSLREARGSSERYRDVNRRRTSRRGRPLK</sequence>
<feature type="region of interest" description="Disordered" evidence="1">
    <location>
        <begin position="74"/>
        <end position="142"/>
    </location>
</feature>
<evidence type="ECO:0000313" key="2">
    <source>
        <dbReference type="EMBL" id="ABE39408.1"/>
    </source>
</evidence>
<feature type="compositionally biased region" description="Low complexity" evidence="1">
    <location>
        <begin position="75"/>
        <end position="92"/>
    </location>
</feature>
<feature type="compositionally biased region" description="Basic and acidic residues" evidence="1">
    <location>
        <begin position="346"/>
        <end position="360"/>
    </location>
</feature>
<protein>
    <submittedName>
        <fullName evidence="2">Uncharacterized protein</fullName>
    </submittedName>
</protein>
<dbReference type="AlphaFoldDB" id="Q138T1"/>
<organism evidence="2 3">
    <name type="scientific">Rhodopseudomonas palustris (strain BisB5)</name>
    <dbReference type="NCBI Taxonomy" id="316057"/>
    <lineage>
        <taxon>Bacteria</taxon>
        <taxon>Pseudomonadati</taxon>
        <taxon>Pseudomonadota</taxon>
        <taxon>Alphaproteobacteria</taxon>
        <taxon>Hyphomicrobiales</taxon>
        <taxon>Nitrobacteraceae</taxon>
        <taxon>Rhodopseudomonas</taxon>
    </lineage>
</organism>
<dbReference type="KEGG" id="rpd:RPD_2173"/>
<gene>
    <name evidence="2" type="ordered locus">RPD_2173</name>
</gene>
<evidence type="ECO:0000256" key="1">
    <source>
        <dbReference type="SAM" id="MobiDB-lite"/>
    </source>
</evidence>
<dbReference type="HOGENOM" id="CLU_821051_0_0_5"/>
<accession>Q138T1</accession>